<dbReference type="Gene3D" id="1.10.510.10">
    <property type="entry name" value="Transferase(Phosphotransferase) domain 1"/>
    <property type="match status" value="1"/>
</dbReference>
<name>A0ABM0M4Y0_SACKO</name>
<dbReference type="PANTHER" id="PTHR44329">
    <property type="entry name" value="SERINE/THREONINE-PROTEIN KINASE TNNI3K-RELATED"/>
    <property type="match status" value="1"/>
</dbReference>
<accession>A0ABM0M4Y0</accession>
<dbReference type="PROSITE" id="PS50011">
    <property type="entry name" value="PROTEIN_KINASE_DOM"/>
    <property type="match status" value="1"/>
</dbReference>
<dbReference type="InterPro" id="IPR011009">
    <property type="entry name" value="Kinase-like_dom_sf"/>
</dbReference>
<gene>
    <name evidence="4" type="primary">LOC102804245</name>
</gene>
<dbReference type="InterPro" id="IPR051681">
    <property type="entry name" value="Ser/Thr_Kinases-Pseudokinases"/>
</dbReference>
<dbReference type="PANTHER" id="PTHR44329:SF293">
    <property type="entry name" value="MITOGEN-ACTIVATED PROTEIN KINASE KINASE KINASE"/>
    <property type="match status" value="1"/>
</dbReference>
<evidence type="ECO:0000313" key="4">
    <source>
        <dbReference type="RefSeq" id="XP_006815071.1"/>
    </source>
</evidence>
<feature type="region of interest" description="Disordered" evidence="1">
    <location>
        <begin position="243"/>
        <end position="292"/>
    </location>
</feature>
<feature type="compositionally biased region" description="Low complexity" evidence="1">
    <location>
        <begin position="255"/>
        <end position="268"/>
    </location>
</feature>
<dbReference type="PROSITE" id="PS00108">
    <property type="entry name" value="PROTEIN_KINASE_ST"/>
    <property type="match status" value="1"/>
</dbReference>
<dbReference type="GeneID" id="102804245"/>
<evidence type="ECO:0000259" key="2">
    <source>
        <dbReference type="PROSITE" id="PS50011"/>
    </source>
</evidence>
<dbReference type="SMART" id="SM00220">
    <property type="entry name" value="S_TKc"/>
    <property type="match status" value="1"/>
</dbReference>
<dbReference type="SUPFAM" id="SSF56112">
    <property type="entry name" value="Protein kinase-like (PK-like)"/>
    <property type="match status" value="1"/>
</dbReference>
<evidence type="ECO:0000256" key="1">
    <source>
        <dbReference type="SAM" id="MobiDB-lite"/>
    </source>
</evidence>
<dbReference type="InterPro" id="IPR001245">
    <property type="entry name" value="Ser-Thr/Tyr_kinase_cat_dom"/>
</dbReference>
<dbReference type="RefSeq" id="XP_006815071.1">
    <property type="nucleotide sequence ID" value="XM_006815008.1"/>
</dbReference>
<protein>
    <submittedName>
        <fullName evidence="4">Receptor-interacting serine/threonine-protein kinase 1-like</fullName>
    </submittedName>
</protein>
<proteinExistence type="predicted"/>
<sequence length="319" mass="35087">MLKDEARTMTKFRSPYIVQILGVVMHPSNYALVLEYMCHGSLREYQKNNDVSWPTILGLVHDVILGMNYLHKTVGLVHRDVKIDNILVDKGPKAKISDFGLSVWHEYSKMVPRRSRVSTTSGDQGAYCTVTHIAPECLEDINRKPDNKRDVYSFGITLWEIVTKKYPYGWFCRENICNNWGSEAWDAFQGRVQIAETDCVARVCSSRASSKISVSEWCLSMSGKSSHSSTGALCSVATSERRDSGGLTISRPPADQRASSQSASAGDGLSDHTGNSEAVPVEVFTPTGPVAGPSVDLSLHGAGFALLSLPGSRWRDPKQ</sequence>
<dbReference type="Pfam" id="PF07714">
    <property type="entry name" value="PK_Tyr_Ser-Thr"/>
    <property type="match status" value="1"/>
</dbReference>
<evidence type="ECO:0000313" key="3">
    <source>
        <dbReference type="Proteomes" id="UP000694865"/>
    </source>
</evidence>
<organism evidence="3 4">
    <name type="scientific">Saccoglossus kowalevskii</name>
    <name type="common">Acorn worm</name>
    <dbReference type="NCBI Taxonomy" id="10224"/>
    <lineage>
        <taxon>Eukaryota</taxon>
        <taxon>Metazoa</taxon>
        <taxon>Hemichordata</taxon>
        <taxon>Enteropneusta</taxon>
        <taxon>Harrimaniidae</taxon>
        <taxon>Saccoglossus</taxon>
    </lineage>
</organism>
<feature type="domain" description="Protein kinase" evidence="2">
    <location>
        <begin position="1"/>
        <end position="230"/>
    </location>
</feature>
<dbReference type="Proteomes" id="UP000694865">
    <property type="component" value="Unplaced"/>
</dbReference>
<dbReference type="InterPro" id="IPR008271">
    <property type="entry name" value="Ser/Thr_kinase_AS"/>
</dbReference>
<dbReference type="InterPro" id="IPR000719">
    <property type="entry name" value="Prot_kinase_dom"/>
</dbReference>
<keyword evidence="3" id="KW-1185">Reference proteome</keyword>
<reference evidence="4" key="1">
    <citation type="submission" date="2025-08" db="UniProtKB">
        <authorList>
            <consortium name="RefSeq"/>
        </authorList>
    </citation>
    <scope>IDENTIFICATION</scope>
    <source>
        <tissue evidence="4">Testes</tissue>
    </source>
</reference>